<dbReference type="EMBL" id="BAABEX010000004">
    <property type="protein sequence ID" value="GAA4419326.1"/>
    <property type="molecule type" value="Genomic_DNA"/>
</dbReference>
<keyword evidence="8" id="KW-0653">Protein transport</keyword>
<evidence type="ECO:0000256" key="1">
    <source>
        <dbReference type="ARBA" id="ARBA00004533"/>
    </source>
</evidence>
<feature type="transmembrane region" description="Helical" evidence="11">
    <location>
        <begin position="28"/>
        <end position="47"/>
    </location>
</feature>
<dbReference type="InterPro" id="IPR022792">
    <property type="entry name" value="T2SS_protein-GspN"/>
</dbReference>
<evidence type="ECO:0000256" key="4">
    <source>
        <dbReference type="ARBA" id="ARBA00022448"/>
    </source>
</evidence>
<evidence type="ECO:0000256" key="3">
    <source>
        <dbReference type="ARBA" id="ARBA00021563"/>
    </source>
</evidence>
<accession>A0ABP8L0H6</accession>
<evidence type="ECO:0000256" key="10">
    <source>
        <dbReference type="ARBA" id="ARBA00030772"/>
    </source>
</evidence>
<evidence type="ECO:0000313" key="12">
    <source>
        <dbReference type="EMBL" id="GAA4419326.1"/>
    </source>
</evidence>
<evidence type="ECO:0000256" key="9">
    <source>
        <dbReference type="ARBA" id="ARBA00023136"/>
    </source>
</evidence>
<sequence>MLRRTASPPLSRRPAPPRADAARVRAPWAWAALGLAMGALPALLVFAPAQWLASSLRQATNGQVQLLQARGTVWNGHAQLLLTGGAGSRDQAALPGSIGWQLRPALTGLRLSITADCCTPAPLQASVRAGWRSAQVQIDDHTSQWPAALLAGLGTPWNTLQPQGQLVLQTEGLALQWAAGRAVLQGQARVDARAMSSRLSTLRPMGSYRLQVQGGELPSLTLATLEGDLLLSGSGQWVGQRLRFAGEARAARPEREGALANLLNIIGRRQGERSIITVG</sequence>
<gene>
    <name evidence="12" type="ORF">GCM10023090_05490</name>
</gene>
<protein>
    <recommendedName>
        <fullName evidence="3">Type II secretion system protein N</fullName>
    </recommendedName>
    <alternativeName>
        <fullName evidence="10">General secretion pathway protein N</fullName>
    </alternativeName>
</protein>
<evidence type="ECO:0000313" key="13">
    <source>
        <dbReference type="Proteomes" id="UP001501788"/>
    </source>
</evidence>
<evidence type="ECO:0000256" key="5">
    <source>
        <dbReference type="ARBA" id="ARBA00022475"/>
    </source>
</evidence>
<evidence type="ECO:0000256" key="8">
    <source>
        <dbReference type="ARBA" id="ARBA00022927"/>
    </source>
</evidence>
<comment type="caution">
    <text evidence="12">The sequence shown here is derived from an EMBL/GenBank/DDBJ whole genome shotgun (WGS) entry which is preliminary data.</text>
</comment>
<evidence type="ECO:0000256" key="2">
    <source>
        <dbReference type="ARBA" id="ARBA00007208"/>
    </source>
</evidence>
<evidence type="ECO:0000256" key="6">
    <source>
        <dbReference type="ARBA" id="ARBA00022519"/>
    </source>
</evidence>
<name>A0ABP8L0H6_9BURK</name>
<dbReference type="Proteomes" id="UP001501788">
    <property type="component" value="Unassembled WGS sequence"/>
</dbReference>
<dbReference type="Pfam" id="PF01203">
    <property type="entry name" value="T2SSN"/>
    <property type="match status" value="1"/>
</dbReference>
<keyword evidence="6" id="KW-0997">Cell inner membrane</keyword>
<comment type="subcellular location">
    <subcellularLocation>
        <location evidence="1">Cell inner membrane</location>
    </subcellularLocation>
</comment>
<dbReference type="RefSeq" id="WP_425549532.1">
    <property type="nucleotide sequence ID" value="NZ_BAABEX010000004.1"/>
</dbReference>
<comment type="similarity">
    <text evidence="2">Belongs to the GSP N family.</text>
</comment>
<keyword evidence="11" id="KW-1133">Transmembrane helix</keyword>
<keyword evidence="9 11" id="KW-0472">Membrane</keyword>
<keyword evidence="7 11" id="KW-0812">Transmembrane</keyword>
<keyword evidence="13" id="KW-1185">Reference proteome</keyword>
<organism evidence="12 13">
    <name type="scientific">Acidovorax lacteus</name>
    <dbReference type="NCBI Taxonomy" id="1924988"/>
    <lineage>
        <taxon>Bacteria</taxon>
        <taxon>Pseudomonadati</taxon>
        <taxon>Pseudomonadota</taxon>
        <taxon>Betaproteobacteria</taxon>
        <taxon>Burkholderiales</taxon>
        <taxon>Comamonadaceae</taxon>
        <taxon>Acidovorax</taxon>
    </lineage>
</organism>
<keyword evidence="5" id="KW-1003">Cell membrane</keyword>
<keyword evidence="4" id="KW-0813">Transport</keyword>
<evidence type="ECO:0000256" key="7">
    <source>
        <dbReference type="ARBA" id="ARBA00022692"/>
    </source>
</evidence>
<evidence type="ECO:0000256" key="11">
    <source>
        <dbReference type="SAM" id="Phobius"/>
    </source>
</evidence>
<proteinExistence type="inferred from homology"/>
<reference evidence="13" key="1">
    <citation type="journal article" date="2019" name="Int. J. Syst. Evol. Microbiol.">
        <title>The Global Catalogue of Microorganisms (GCM) 10K type strain sequencing project: providing services to taxonomists for standard genome sequencing and annotation.</title>
        <authorList>
            <consortium name="The Broad Institute Genomics Platform"/>
            <consortium name="The Broad Institute Genome Sequencing Center for Infectious Disease"/>
            <person name="Wu L."/>
            <person name="Ma J."/>
        </authorList>
    </citation>
    <scope>NUCLEOTIDE SEQUENCE [LARGE SCALE GENOMIC DNA]</scope>
    <source>
        <strain evidence="13">JCM 31890</strain>
    </source>
</reference>